<sequence length="287" mass="31382">MANIFLAWQNRTDEGTLSGGSWLPALPLANLQNRQVQKVSRSSGVTAAATQFAIDLGQARSIGVVALVVHNISVSGTVRITASDTAAFTTLYYDSGAVAAWPAGVIPTDLLEWEDDNFWLGTLSQQARAGYQSPFILRLPSVQNMRYWRVEIVDTGNSDGYIQIGRLFMARGWTPNVNYAYGSGLGFQDPTPVDTSLSGAEYFDVRSKYRVMTFTLPYITATEAYSYALELQRLAGVSGEILVMPDGGTSLTTQPQRSFVGRLRQIGAIKQPNPSTYAVDFEVKELL</sequence>
<accession>A0A927IMG8</accession>
<reference evidence="1" key="1">
    <citation type="submission" date="2020-09" db="EMBL/GenBank/DDBJ databases">
        <title>Genome seq and assembly of Limnohabitants sp.</title>
        <authorList>
            <person name="Chhetri G."/>
        </authorList>
    </citation>
    <scope>NUCLEOTIDE SEQUENCE</scope>
    <source>
        <strain evidence="1">JUR4</strain>
    </source>
</reference>
<gene>
    <name evidence="1" type="ORF">IC609_14520</name>
</gene>
<organism evidence="1 2">
    <name type="scientific">Limnohabitans radicicola</name>
    <dbReference type="NCBI Taxonomy" id="2771427"/>
    <lineage>
        <taxon>Bacteria</taxon>
        <taxon>Pseudomonadati</taxon>
        <taxon>Pseudomonadota</taxon>
        <taxon>Betaproteobacteria</taxon>
        <taxon>Burkholderiales</taxon>
        <taxon>Comamonadaceae</taxon>
        <taxon>Limnohabitans</taxon>
    </lineage>
</organism>
<protein>
    <submittedName>
        <fullName evidence="1">Uncharacterized protein</fullName>
    </submittedName>
</protein>
<keyword evidence="2" id="KW-1185">Reference proteome</keyword>
<name>A0A927IMG8_9BURK</name>
<proteinExistence type="predicted"/>
<comment type="caution">
    <text evidence="1">The sequence shown here is derived from an EMBL/GenBank/DDBJ whole genome shotgun (WGS) entry which is preliminary data.</text>
</comment>
<dbReference type="AlphaFoldDB" id="A0A927IMG8"/>
<dbReference type="EMBL" id="JACYFT010000004">
    <property type="protein sequence ID" value="MBD8051758.1"/>
    <property type="molecule type" value="Genomic_DNA"/>
</dbReference>
<evidence type="ECO:0000313" key="2">
    <source>
        <dbReference type="Proteomes" id="UP000647424"/>
    </source>
</evidence>
<dbReference type="RefSeq" id="WP_191820257.1">
    <property type="nucleotide sequence ID" value="NZ_JACYFT010000004.1"/>
</dbReference>
<evidence type="ECO:0000313" key="1">
    <source>
        <dbReference type="EMBL" id="MBD8051758.1"/>
    </source>
</evidence>
<dbReference type="Proteomes" id="UP000647424">
    <property type="component" value="Unassembled WGS sequence"/>
</dbReference>